<keyword evidence="1" id="KW-0472">Membrane</keyword>
<organism evidence="2 3">
    <name type="scientific">Dorcoceras hygrometricum</name>
    <dbReference type="NCBI Taxonomy" id="472368"/>
    <lineage>
        <taxon>Eukaryota</taxon>
        <taxon>Viridiplantae</taxon>
        <taxon>Streptophyta</taxon>
        <taxon>Embryophyta</taxon>
        <taxon>Tracheophyta</taxon>
        <taxon>Spermatophyta</taxon>
        <taxon>Magnoliopsida</taxon>
        <taxon>eudicotyledons</taxon>
        <taxon>Gunneridae</taxon>
        <taxon>Pentapetalae</taxon>
        <taxon>asterids</taxon>
        <taxon>lamiids</taxon>
        <taxon>Lamiales</taxon>
        <taxon>Gesneriaceae</taxon>
        <taxon>Didymocarpoideae</taxon>
        <taxon>Trichosporeae</taxon>
        <taxon>Loxocarpinae</taxon>
        <taxon>Dorcoceras</taxon>
    </lineage>
</organism>
<feature type="transmembrane region" description="Helical" evidence="1">
    <location>
        <begin position="12"/>
        <end position="31"/>
    </location>
</feature>
<keyword evidence="1" id="KW-0812">Transmembrane</keyword>
<dbReference type="EMBL" id="KV004583">
    <property type="protein sequence ID" value="KZV35436.1"/>
    <property type="molecule type" value="Genomic_DNA"/>
</dbReference>
<gene>
    <name evidence="2" type="ORF">F511_22652</name>
</gene>
<evidence type="ECO:0000313" key="2">
    <source>
        <dbReference type="EMBL" id="KZV35436.1"/>
    </source>
</evidence>
<keyword evidence="1" id="KW-1133">Transmembrane helix</keyword>
<sequence>MSDLVAISLRRSLVRVLLGLVALVEVVLGHSSVASVEASIRRLSALVCKALVICVVSMDILQG</sequence>
<dbReference type="AlphaFoldDB" id="A0A2Z7BMA3"/>
<protein>
    <submittedName>
        <fullName evidence="2">Uncharacterized protein</fullName>
    </submittedName>
</protein>
<evidence type="ECO:0000313" key="3">
    <source>
        <dbReference type="Proteomes" id="UP000250235"/>
    </source>
</evidence>
<keyword evidence="3" id="KW-1185">Reference proteome</keyword>
<dbReference type="Proteomes" id="UP000250235">
    <property type="component" value="Unassembled WGS sequence"/>
</dbReference>
<proteinExistence type="predicted"/>
<reference evidence="2 3" key="1">
    <citation type="journal article" date="2015" name="Proc. Natl. Acad. Sci. U.S.A.">
        <title>The resurrection genome of Boea hygrometrica: A blueprint for survival of dehydration.</title>
        <authorList>
            <person name="Xiao L."/>
            <person name="Yang G."/>
            <person name="Zhang L."/>
            <person name="Yang X."/>
            <person name="Zhao S."/>
            <person name="Ji Z."/>
            <person name="Zhou Q."/>
            <person name="Hu M."/>
            <person name="Wang Y."/>
            <person name="Chen M."/>
            <person name="Xu Y."/>
            <person name="Jin H."/>
            <person name="Xiao X."/>
            <person name="Hu G."/>
            <person name="Bao F."/>
            <person name="Hu Y."/>
            <person name="Wan P."/>
            <person name="Li L."/>
            <person name="Deng X."/>
            <person name="Kuang T."/>
            <person name="Xiang C."/>
            <person name="Zhu J.K."/>
            <person name="Oliver M.J."/>
            <person name="He Y."/>
        </authorList>
    </citation>
    <scope>NUCLEOTIDE SEQUENCE [LARGE SCALE GENOMIC DNA]</scope>
    <source>
        <strain evidence="3">cv. XS01</strain>
    </source>
</reference>
<name>A0A2Z7BMA3_9LAMI</name>
<accession>A0A2Z7BMA3</accession>
<evidence type="ECO:0000256" key="1">
    <source>
        <dbReference type="SAM" id="Phobius"/>
    </source>
</evidence>